<dbReference type="Proteomes" id="UP001059971">
    <property type="component" value="Chromosome 2"/>
</dbReference>
<evidence type="ECO:0000313" key="2">
    <source>
        <dbReference type="Proteomes" id="UP001059971"/>
    </source>
</evidence>
<organism evidence="1 2">
    <name type="scientific">Sphingomonas bisphenolicum</name>
    <dbReference type="NCBI Taxonomy" id="296544"/>
    <lineage>
        <taxon>Bacteria</taxon>
        <taxon>Pseudomonadati</taxon>
        <taxon>Pseudomonadota</taxon>
        <taxon>Alphaproteobacteria</taxon>
        <taxon>Sphingomonadales</taxon>
        <taxon>Sphingomonadaceae</taxon>
        <taxon>Sphingomonas</taxon>
    </lineage>
</organism>
<evidence type="ECO:0000313" key="1">
    <source>
        <dbReference type="EMBL" id="BBF71987.1"/>
    </source>
</evidence>
<accession>A0ABM7G7F3</accession>
<reference evidence="1" key="1">
    <citation type="submission" date="2018-07" db="EMBL/GenBank/DDBJ databases">
        <title>Complete genome sequence of Sphingomonas bisphenolicum strain AO1, a bisphenol A degradative bacterium isolated from Japanese farm field.</title>
        <authorList>
            <person name="Murakami M."/>
            <person name="Koh M."/>
            <person name="Koba S."/>
            <person name="Matsumura Y."/>
        </authorList>
    </citation>
    <scope>NUCLEOTIDE SEQUENCE</scope>
    <source>
        <strain evidence="1">AO1</strain>
    </source>
</reference>
<proteinExistence type="predicted"/>
<dbReference type="EMBL" id="AP018818">
    <property type="protein sequence ID" value="BBF71987.1"/>
    <property type="molecule type" value="Genomic_DNA"/>
</dbReference>
<keyword evidence="2" id="KW-1185">Reference proteome</keyword>
<sequence length="74" mass="7758">MRVDEWLTDDGSAGISSALLSRVIEGSPDRRAFMQAKGRLVRNAASCGGSRAGQGDANGGEPVGLWRRSRVAGI</sequence>
<protein>
    <submittedName>
        <fullName evidence="1">Uncharacterized protein</fullName>
    </submittedName>
</protein>
<gene>
    <name evidence="1" type="ORF">SBA_ch2_5200</name>
</gene>
<name>A0ABM7G7F3_9SPHN</name>